<dbReference type="NCBIfam" id="TIGR02684">
    <property type="entry name" value="dnstrm_HI1420"/>
    <property type="match status" value="1"/>
</dbReference>
<comment type="caution">
    <text evidence="1">The sequence shown here is derived from an EMBL/GenBank/DDBJ whole genome shotgun (WGS) entry which is preliminary data.</text>
</comment>
<dbReference type="EMBL" id="JMSZ01000024">
    <property type="protein sequence ID" value="KDE39795.1"/>
    <property type="molecule type" value="Genomic_DNA"/>
</dbReference>
<dbReference type="Proteomes" id="UP000027318">
    <property type="component" value="Unassembled WGS sequence"/>
</dbReference>
<reference evidence="1 2" key="1">
    <citation type="journal article" date="2005" name="Int. J. Syst. Evol. Microbiol.">
        <title>Nitrincola lacisaponensis gen. nov., sp. nov., a novel alkaliphilic bacterium isolated from an alkaline, saline lake.</title>
        <authorList>
            <person name="Dimitriu P.A."/>
            <person name="Shukla S.K."/>
            <person name="Conradt J."/>
            <person name="Marquez M.C."/>
            <person name="Ventosa A."/>
            <person name="Maglia A."/>
            <person name="Peyton B.M."/>
            <person name="Pinkart H.C."/>
            <person name="Mormile M.R."/>
        </authorList>
    </citation>
    <scope>NUCLEOTIDE SEQUENCE [LARGE SCALE GENOMIC DNA]</scope>
    <source>
        <strain evidence="1 2">4CA</strain>
    </source>
</reference>
<dbReference type="SUPFAM" id="SSF47413">
    <property type="entry name" value="lambda repressor-like DNA-binding domains"/>
    <property type="match status" value="1"/>
</dbReference>
<dbReference type="STRING" id="267850.ADINL_1835"/>
<dbReference type="Gene3D" id="1.10.260.40">
    <property type="entry name" value="lambda repressor-like DNA-binding domains"/>
    <property type="match status" value="1"/>
</dbReference>
<accession>A0A063Y3Q7</accession>
<evidence type="ECO:0000313" key="1">
    <source>
        <dbReference type="EMBL" id="KDE39795.1"/>
    </source>
</evidence>
<dbReference type="CDD" id="cd00093">
    <property type="entry name" value="HTH_XRE"/>
    <property type="match status" value="1"/>
</dbReference>
<protein>
    <submittedName>
        <fullName evidence="1">Putative antitoxin (To hypothetical toxin)</fullName>
    </submittedName>
</protein>
<sequence>MGIKTTRWDSAEFLKTEEDIQLYLEACIEEAGDDPAFIVQALGVIARAKNMSQLARDTGLTREGLYKALSPDGNPTFSTVAKVAKALGLQITVSAPLKDTSQDHFLRLP</sequence>
<dbReference type="PATRIC" id="fig|267850.7.peg.1805"/>
<dbReference type="GO" id="GO:0003677">
    <property type="term" value="F:DNA binding"/>
    <property type="evidence" value="ECO:0007669"/>
    <property type="project" value="InterPro"/>
</dbReference>
<dbReference type="PANTHER" id="PTHR40275:SF1">
    <property type="entry name" value="SSL7038 PROTEIN"/>
    <property type="match status" value="1"/>
</dbReference>
<name>A0A063Y3Q7_9GAMM</name>
<organism evidence="1 2">
    <name type="scientific">Nitrincola lacisaponensis</name>
    <dbReference type="NCBI Taxonomy" id="267850"/>
    <lineage>
        <taxon>Bacteria</taxon>
        <taxon>Pseudomonadati</taxon>
        <taxon>Pseudomonadota</taxon>
        <taxon>Gammaproteobacteria</taxon>
        <taxon>Oceanospirillales</taxon>
        <taxon>Oceanospirillaceae</taxon>
        <taxon>Nitrincola</taxon>
    </lineage>
</organism>
<proteinExistence type="predicted"/>
<dbReference type="InterPro" id="IPR010982">
    <property type="entry name" value="Lambda_DNA-bd_dom_sf"/>
</dbReference>
<dbReference type="PANTHER" id="PTHR40275">
    <property type="entry name" value="SSL7038 PROTEIN"/>
    <property type="match status" value="1"/>
</dbReference>
<dbReference type="InterPro" id="IPR001387">
    <property type="entry name" value="Cro/C1-type_HTH"/>
</dbReference>
<dbReference type="RefSeq" id="WP_051632686.1">
    <property type="nucleotide sequence ID" value="NZ_JMSZ01000024.1"/>
</dbReference>
<dbReference type="OrthoDB" id="9798416at2"/>
<keyword evidence="2" id="KW-1185">Reference proteome</keyword>
<gene>
    <name evidence="1" type="ORF">ADINL_1835</name>
</gene>
<dbReference type="InterPro" id="IPR014057">
    <property type="entry name" value="HI1420"/>
</dbReference>
<dbReference type="Pfam" id="PF21716">
    <property type="entry name" value="dnstrm_HI1420"/>
    <property type="match status" value="1"/>
</dbReference>
<dbReference type="AlphaFoldDB" id="A0A063Y3Q7"/>
<evidence type="ECO:0000313" key="2">
    <source>
        <dbReference type="Proteomes" id="UP000027318"/>
    </source>
</evidence>